<proteinExistence type="predicted"/>
<name>A0A369ADZ7_9FLAO</name>
<reference evidence="1 2" key="1">
    <citation type="submission" date="2018-07" db="EMBL/GenBank/DDBJ databases">
        <title>Genomic Encyclopedia of Type Strains, Phase IV (KMG-IV): sequencing the most valuable type-strain genomes for metagenomic binning, comparative biology and taxonomic classification.</title>
        <authorList>
            <person name="Goeker M."/>
        </authorList>
    </citation>
    <scope>NUCLEOTIDE SEQUENCE [LARGE SCALE GENOMIC DNA]</scope>
    <source>
        <strain evidence="1 2">DSM 21410</strain>
    </source>
</reference>
<organism evidence="1 2">
    <name type="scientific">Schleiferia thermophila</name>
    <dbReference type="NCBI Taxonomy" id="884107"/>
    <lineage>
        <taxon>Bacteria</taxon>
        <taxon>Pseudomonadati</taxon>
        <taxon>Bacteroidota</taxon>
        <taxon>Flavobacteriia</taxon>
        <taxon>Flavobacteriales</taxon>
        <taxon>Schleiferiaceae</taxon>
        <taxon>Schleiferia</taxon>
    </lineage>
</organism>
<evidence type="ECO:0008006" key="3">
    <source>
        <dbReference type="Google" id="ProtNLM"/>
    </source>
</evidence>
<sequence>MYKKYRDDFNRKFSQEKYVRFLDRLFKDFDYKIPFRIAETPVFFESKYKNLFLSAASDILDQILTIDLEEITRNKIPERYQLPGDDGKPHFIAIDFGLTQDEDGNIVPKLIELQGFPSLFCYQPWLYNHYKDFFELPDNLTPYFLGDSEKEYFEILRKIIVGDCDPQQVILLEIEPEKQNTAIDFFVTKKIFGIDYVCLTKVYGKGNKLYYNKDGKAIQIKRIYNRVIFDELDQRRDLNLSIDFNKTYDVKWITHPNWFFKISKLLLPEIKSKYSPECIKLNEEQNIPDNLENYVLKPLFSFSGSGVVFNVKEEDILQIPKAERSNYILQEKVPYARLIEDPDDVQKSKAELRILYVWPEDQQQPIPMINLMRLSKGEMIGVKYNKNKTWVGGSIGLFEK</sequence>
<dbReference type="AlphaFoldDB" id="A0A369ADZ7"/>
<comment type="caution">
    <text evidence="1">The sequence shown here is derived from an EMBL/GenBank/DDBJ whole genome shotgun (WGS) entry which is preliminary data.</text>
</comment>
<accession>A0A369ADZ7</accession>
<evidence type="ECO:0000313" key="1">
    <source>
        <dbReference type="EMBL" id="RCX05654.1"/>
    </source>
</evidence>
<gene>
    <name evidence="1" type="ORF">DES35_101942</name>
</gene>
<dbReference type="Proteomes" id="UP000253517">
    <property type="component" value="Unassembled WGS sequence"/>
</dbReference>
<dbReference type="EMBL" id="QPJS01000001">
    <property type="protein sequence ID" value="RCX05654.1"/>
    <property type="molecule type" value="Genomic_DNA"/>
</dbReference>
<evidence type="ECO:0000313" key="2">
    <source>
        <dbReference type="Proteomes" id="UP000253517"/>
    </source>
</evidence>
<dbReference type="RefSeq" id="WP_125039328.1">
    <property type="nucleotide sequence ID" value="NZ_BHZF01000001.1"/>
</dbReference>
<protein>
    <recommendedName>
        <fullName evidence="3">Circularly permuted ATP-grasp superfamily protein</fullName>
    </recommendedName>
</protein>
<keyword evidence="2" id="KW-1185">Reference proteome</keyword>